<sequence>MALVLASTAGWAQTTPPVASRLTQVKLYPGVAAVERTARVAAGARQFIFDCLPARLDVNSLLIDADAGVRLGETAVRTRPRELATECRSPLEDRIRSLERQIDDLGAELAGLAHADGYLGSFKTPAADGASGRGAAQIGPTAEALQRAGKSVQARRTQIERQQQELTEALKPLVAERDRIHGADSRVASVQVTLAAAQAGDVRLTYQVRGVGWEPSYRAQLDTGARSLTLLRLAQVAQNTGEDWTDVPIVLSTGQPGAATSGPLPRPWRLAEQPPVTLESSAELRSAPARALAAPAPSAKMDVEADSLPSFDASVFNKGFATEFVVPQRITVPSNGERVTLTLGEQRLPARLAAQTTPALQAAAYLVARVDAPQGVWPPGALALYRDGAYVGAGRLDTAALARDGLAFGRDELVTVRMEPVAEVAGSGGFIGGRTERRLTTAFEIQNRHDKDITLQVLDAAPVSGHEKITVESRYEPAPQDTAWNGQPGTVQWELPLAAGATQRIAVEHLISHPADMRVRELR</sequence>
<dbReference type="InterPro" id="IPR025554">
    <property type="entry name" value="DUF4140"/>
</dbReference>
<feature type="domain" description="DUF4140" evidence="3">
    <location>
        <begin position="25"/>
        <end position="113"/>
    </location>
</feature>
<evidence type="ECO:0000259" key="3">
    <source>
        <dbReference type="Pfam" id="PF13600"/>
    </source>
</evidence>
<feature type="domain" description="DUF4139" evidence="2">
    <location>
        <begin position="202"/>
        <end position="514"/>
    </location>
</feature>
<evidence type="ECO:0000313" key="5">
    <source>
        <dbReference type="Proteomes" id="UP000307956"/>
    </source>
</evidence>
<dbReference type="NCBIfam" id="TIGR02231">
    <property type="entry name" value="mucoidy inhibitor MuiA family protein"/>
    <property type="match status" value="1"/>
</dbReference>
<dbReference type="Pfam" id="PF13598">
    <property type="entry name" value="DUF4139"/>
    <property type="match status" value="1"/>
</dbReference>
<comment type="caution">
    <text evidence="4">The sequence shown here is derived from an EMBL/GenBank/DDBJ whole genome shotgun (WGS) entry which is preliminary data.</text>
</comment>
<dbReference type="Pfam" id="PF13600">
    <property type="entry name" value="DUF4140"/>
    <property type="match status" value="1"/>
</dbReference>
<protein>
    <submittedName>
        <fullName evidence="4">Mucoidy inhibitor MuiA family protein</fullName>
    </submittedName>
</protein>
<keyword evidence="1" id="KW-0175">Coiled coil</keyword>
<name>A0A4S4AJI6_9RHOO</name>
<dbReference type="OrthoDB" id="9777444at2"/>
<proteinExistence type="predicted"/>
<feature type="coiled-coil region" evidence="1">
    <location>
        <begin position="88"/>
        <end position="115"/>
    </location>
</feature>
<dbReference type="AlphaFoldDB" id="A0A4S4AJI6"/>
<evidence type="ECO:0000259" key="2">
    <source>
        <dbReference type="Pfam" id="PF13598"/>
    </source>
</evidence>
<reference evidence="4 5" key="1">
    <citation type="submission" date="2019-04" db="EMBL/GenBank/DDBJ databases">
        <title>Azoarcus rhizosphaerae sp. nov. isolated from rhizosphere of Ficus religiosa.</title>
        <authorList>
            <person name="Lin S.-Y."/>
            <person name="Hameed A."/>
            <person name="Hsu Y.-H."/>
            <person name="Young C.-C."/>
        </authorList>
    </citation>
    <scope>NUCLEOTIDE SEQUENCE [LARGE SCALE GENOMIC DNA]</scope>
    <source>
        <strain evidence="4 5">CC-YHH848</strain>
    </source>
</reference>
<gene>
    <name evidence="4" type="ORF">E6O51_15135</name>
</gene>
<dbReference type="PANTHER" id="PTHR31005">
    <property type="entry name" value="DUF4139 DOMAIN-CONTAINING PROTEIN"/>
    <property type="match status" value="1"/>
</dbReference>
<dbReference type="EMBL" id="SSOD01000013">
    <property type="protein sequence ID" value="THF59463.1"/>
    <property type="molecule type" value="Genomic_DNA"/>
</dbReference>
<evidence type="ECO:0000313" key="4">
    <source>
        <dbReference type="EMBL" id="THF59463.1"/>
    </source>
</evidence>
<organism evidence="4 5">
    <name type="scientific">Pseudothauera rhizosphaerae</name>
    <dbReference type="NCBI Taxonomy" id="2565932"/>
    <lineage>
        <taxon>Bacteria</taxon>
        <taxon>Pseudomonadati</taxon>
        <taxon>Pseudomonadota</taxon>
        <taxon>Betaproteobacteria</taxon>
        <taxon>Rhodocyclales</taxon>
        <taxon>Zoogloeaceae</taxon>
        <taxon>Pseudothauera</taxon>
    </lineage>
</organism>
<dbReference type="Proteomes" id="UP000307956">
    <property type="component" value="Unassembled WGS sequence"/>
</dbReference>
<dbReference type="InterPro" id="IPR037291">
    <property type="entry name" value="DUF4139"/>
</dbReference>
<dbReference type="InterPro" id="IPR011935">
    <property type="entry name" value="CHP02231"/>
</dbReference>
<evidence type="ECO:0000256" key="1">
    <source>
        <dbReference type="SAM" id="Coils"/>
    </source>
</evidence>
<keyword evidence="5" id="KW-1185">Reference proteome</keyword>
<accession>A0A4S4AJI6</accession>
<dbReference type="PANTHER" id="PTHR31005:SF8">
    <property type="entry name" value="DUF4139 DOMAIN-CONTAINING PROTEIN"/>
    <property type="match status" value="1"/>
</dbReference>